<dbReference type="RefSeq" id="WP_219526613.1">
    <property type="nucleotide sequence ID" value="NZ_JAHKRM010000001.1"/>
</dbReference>
<feature type="domain" description="Beta-lactamase-related" evidence="1">
    <location>
        <begin position="24"/>
        <end position="366"/>
    </location>
</feature>
<keyword evidence="3" id="KW-1185">Reference proteome</keyword>
<dbReference type="InterPro" id="IPR001466">
    <property type="entry name" value="Beta-lactam-related"/>
</dbReference>
<name>A0ABW4GBK9_9ACTN</name>
<reference evidence="3" key="1">
    <citation type="journal article" date="2019" name="Int. J. Syst. Evol. Microbiol.">
        <title>The Global Catalogue of Microorganisms (GCM) 10K type strain sequencing project: providing services to taxonomists for standard genome sequencing and annotation.</title>
        <authorList>
            <consortium name="The Broad Institute Genomics Platform"/>
            <consortium name="The Broad Institute Genome Sequencing Center for Infectious Disease"/>
            <person name="Wu L."/>
            <person name="Ma J."/>
        </authorList>
    </citation>
    <scope>NUCLEOTIDE SEQUENCE [LARGE SCALE GENOMIC DNA]</scope>
    <source>
        <strain evidence="3">CGMCC 1.15399</strain>
    </source>
</reference>
<sequence length="401" mass="42525">MTVQGTCDPRFSQVAEEFDRNLALRGEVGASVCVVLDGEVVVDLWGGEAAPGVPWLHDTIGHVWSCTKGATALCAHMLSARGELDLDAPVTRYWPEYGTHGKGPTLVRHLLSHQAGLPALREPLPDGAFYDWKLMADRLAGEQPFWEPGTRHGYHALTFGYLVGEVVRRVSGRSLGTFFREEVAEPLGLDFWLGLPEEHEGRVAPTIPADPPTDPPTFYVKAFTDPGSIPALLLANQGGYMTTPGESDSREAHAAEFGAVGAVTNARGLAGMYRPLSLGGGGLVTEEQVAVMGLTASAGTDAVLAVPTRFSTGFMKAADNRYLPPADSEGALLSATAFGHAGMGGSLGFCDPAARLAFGYTMNKQGIGLGVNPRGQALTDATYLSLGYRQAHGGIWYAPRD</sequence>
<evidence type="ECO:0000259" key="1">
    <source>
        <dbReference type="Pfam" id="PF00144"/>
    </source>
</evidence>
<evidence type="ECO:0000313" key="2">
    <source>
        <dbReference type="EMBL" id="MFD1540132.1"/>
    </source>
</evidence>
<accession>A0ABW4GBK9</accession>
<dbReference type="PANTHER" id="PTHR43319">
    <property type="entry name" value="BETA-LACTAMASE-RELATED"/>
    <property type="match status" value="1"/>
</dbReference>
<organism evidence="2 3">
    <name type="scientific">Nonomuraea guangzhouensis</name>
    <dbReference type="NCBI Taxonomy" id="1291555"/>
    <lineage>
        <taxon>Bacteria</taxon>
        <taxon>Bacillati</taxon>
        <taxon>Actinomycetota</taxon>
        <taxon>Actinomycetes</taxon>
        <taxon>Streptosporangiales</taxon>
        <taxon>Streptosporangiaceae</taxon>
        <taxon>Nonomuraea</taxon>
    </lineage>
</organism>
<dbReference type="PANTHER" id="PTHR43319:SF3">
    <property type="entry name" value="BETA-LACTAMASE-RELATED DOMAIN-CONTAINING PROTEIN"/>
    <property type="match status" value="1"/>
</dbReference>
<comment type="caution">
    <text evidence="2">The sequence shown here is derived from an EMBL/GenBank/DDBJ whole genome shotgun (WGS) entry which is preliminary data.</text>
</comment>
<keyword evidence="2" id="KW-0378">Hydrolase</keyword>
<protein>
    <submittedName>
        <fullName evidence="2">Serine hydrolase domain-containing protein</fullName>
    </submittedName>
</protein>
<proteinExistence type="predicted"/>
<dbReference type="InterPro" id="IPR052907">
    <property type="entry name" value="Beta-lactamase/esterase"/>
</dbReference>
<dbReference type="GO" id="GO:0016787">
    <property type="term" value="F:hydrolase activity"/>
    <property type="evidence" value="ECO:0007669"/>
    <property type="project" value="UniProtKB-KW"/>
</dbReference>
<dbReference type="Proteomes" id="UP001597097">
    <property type="component" value="Unassembled WGS sequence"/>
</dbReference>
<dbReference type="Pfam" id="PF00144">
    <property type="entry name" value="Beta-lactamase"/>
    <property type="match status" value="1"/>
</dbReference>
<dbReference type="EMBL" id="JBHUCM010000019">
    <property type="protein sequence ID" value="MFD1540132.1"/>
    <property type="molecule type" value="Genomic_DNA"/>
</dbReference>
<gene>
    <name evidence="2" type="ORF">ACFSJ0_23970</name>
</gene>
<evidence type="ECO:0000313" key="3">
    <source>
        <dbReference type="Proteomes" id="UP001597097"/>
    </source>
</evidence>